<evidence type="ECO:0000256" key="5">
    <source>
        <dbReference type="ARBA" id="ARBA00022827"/>
    </source>
</evidence>
<dbReference type="Gene3D" id="1.20.140.10">
    <property type="entry name" value="Butyryl-CoA Dehydrogenase, subunit A, domain 3"/>
    <property type="match status" value="1"/>
</dbReference>
<feature type="domain" description="Acyl-CoA dehydrogenase/oxidase N-terminal" evidence="16">
    <location>
        <begin position="8"/>
        <end position="119"/>
    </location>
</feature>
<dbReference type="OrthoDB" id="435240at2759"/>
<feature type="domain" description="Acyl-CoA oxidase/dehydrogenase middle" evidence="15">
    <location>
        <begin position="123"/>
        <end position="214"/>
    </location>
</feature>
<dbReference type="STRING" id="1169540.A0A0G4FM40"/>
<evidence type="ECO:0000256" key="8">
    <source>
        <dbReference type="ARBA" id="ARBA00023128"/>
    </source>
</evidence>
<comment type="cofactor">
    <cofactor evidence="1 13">
        <name>FAD</name>
        <dbReference type="ChEBI" id="CHEBI:57692"/>
    </cofactor>
</comment>
<dbReference type="PhylomeDB" id="A0A0G4FM40"/>
<dbReference type="InterPro" id="IPR006091">
    <property type="entry name" value="Acyl-CoA_Oxase/DH_mid-dom"/>
</dbReference>
<keyword evidence="7 13" id="KW-0560">Oxidoreductase</keyword>
<dbReference type="GO" id="GO:0000062">
    <property type="term" value="F:fatty-acyl-CoA binding"/>
    <property type="evidence" value="ECO:0007669"/>
    <property type="project" value="TreeGrafter"/>
</dbReference>
<dbReference type="FunFam" id="2.40.110.10:FF:000008">
    <property type="entry name" value="Glutaryl-CoA dehydrogenase, mitochondrial"/>
    <property type="match status" value="1"/>
</dbReference>
<accession>A0A0G4FM40</accession>
<keyword evidence="5 13" id="KW-0274">FAD</keyword>
<evidence type="ECO:0000256" key="13">
    <source>
        <dbReference type="RuleBase" id="RU362125"/>
    </source>
</evidence>
<dbReference type="SUPFAM" id="SSF47203">
    <property type="entry name" value="Acyl-CoA dehydrogenase C-terminal domain-like"/>
    <property type="match status" value="1"/>
</dbReference>
<comment type="pathway">
    <text evidence="10">Amino-acid metabolism; tryptophan metabolism.</text>
</comment>
<dbReference type="GO" id="GO:0050660">
    <property type="term" value="F:flavin adenine dinucleotide binding"/>
    <property type="evidence" value="ECO:0007669"/>
    <property type="project" value="InterPro"/>
</dbReference>
<keyword evidence="18" id="KW-1185">Reference proteome</keyword>
<proteinExistence type="inferred from homology"/>
<evidence type="ECO:0000256" key="2">
    <source>
        <dbReference type="ARBA" id="ARBA00004305"/>
    </source>
</evidence>
<evidence type="ECO:0000256" key="3">
    <source>
        <dbReference type="ARBA" id="ARBA00009347"/>
    </source>
</evidence>
<evidence type="ECO:0000259" key="15">
    <source>
        <dbReference type="Pfam" id="PF02770"/>
    </source>
</evidence>
<dbReference type="Pfam" id="PF02771">
    <property type="entry name" value="Acyl-CoA_dh_N"/>
    <property type="match status" value="1"/>
</dbReference>
<evidence type="ECO:0000256" key="10">
    <source>
        <dbReference type="ARBA" id="ARBA00037927"/>
    </source>
</evidence>
<dbReference type="EC" id="1.3.8.6" evidence="11"/>
<evidence type="ECO:0000256" key="6">
    <source>
        <dbReference type="ARBA" id="ARBA00022946"/>
    </source>
</evidence>
<dbReference type="InterPro" id="IPR009075">
    <property type="entry name" value="AcylCo_DH/oxidase_C"/>
</dbReference>
<dbReference type="InterPro" id="IPR036250">
    <property type="entry name" value="AcylCo_DH-like_C"/>
</dbReference>
<dbReference type="Proteomes" id="UP000041254">
    <property type="component" value="Unassembled WGS sequence"/>
</dbReference>
<dbReference type="FunFam" id="1.10.540.10:FF:000026">
    <property type="entry name" value="Acyl-CoA dehydrogenase medium chain"/>
    <property type="match status" value="1"/>
</dbReference>
<dbReference type="PANTHER" id="PTHR42807">
    <property type="entry name" value="GLUTARYL-COA DEHYDROGENASE, MITOCHONDRIAL"/>
    <property type="match status" value="1"/>
</dbReference>
<comment type="subcellular location">
    <subcellularLocation>
        <location evidence="2">Mitochondrion matrix</location>
    </subcellularLocation>
</comment>
<name>A0A0G4FM40_VITBC</name>
<dbReference type="GO" id="GO:0033539">
    <property type="term" value="P:fatty acid beta-oxidation using acyl-CoA dehydrogenase"/>
    <property type="evidence" value="ECO:0007669"/>
    <property type="project" value="TreeGrafter"/>
</dbReference>
<dbReference type="Pfam" id="PF00441">
    <property type="entry name" value="Acyl-CoA_dh_1"/>
    <property type="match status" value="1"/>
</dbReference>
<feature type="domain" description="Acyl-CoA dehydrogenase/oxidase C-terminal" evidence="14">
    <location>
        <begin position="226"/>
        <end position="373"/>
    </location>
</feature>
<reference evidence="17 18" key="1">
    <citation type="submission" date="2014-11" db="EMBL/GenBank/DDBJ databases">
        <authorList>
            <person name="Zhu J."/>
            <person name="Qi W."/>
            <person name="Song R."/>
        </authorList>
    </citation>
    <scope>NUCLEOTIDE SEQUENCE [LARGE SCALE GENOMIC DNA]</scope>
</reference>
<comment type="similarity">
    <text evidence="3 13">Belongs to the acyl-CoA dehydrogenase family.</text>
</comment>
<evidence type="ECO:0000259" key="14">
    <source>
        <dbReference type="Pfam" id="PF00441"/>
    </source>
</evidence>
<evidence type="ECO:0000313" key="18">
    <source>
        <dbReference type="Proteomes" id="UP000041254"/>
    </source>
</evidence>
<keyword evidence="4 13" id="KW-0285">Flavoprotein</keyword>
<comment type="catalytic activity">
    <reaction evidence="12">
        <text>glutaryl-CoA + oxidized [electron-transfer flavoprotein] + 2 H(+) = (2E)-butenoyl-CoA + reduced [electron-transfer flavoprotein] + CO2</text>
        <dbReference type="Rhea" id="RHEA:13389"/>
        <dbReference type="Rhea" id="RHEA-COMP:10685"/>
        <dbReference type="Rhea" id="RHEA-COMP:10686"/>
        <dbReference type="ChEBI" id="CHEBI:15378"/>
        <dbReference type="ChEBI" id="CHEBI:16526"/>
        <dbReference type="ChEBI" id="CHEBI:57332"/>
        <dbReference type="ChEBI" id="CHEBI:57378"/>
        <dbReference type="ChEBI" id="CHEBI:57692"/>
        <dbReference type="ChEBI" id="CHEBI:58307"/>
        <dbReference type="EC" id="1.3.8.6"/>
    </reaction>
</comment>
<dbReference type="InterPro" id="IPR009100">
    <property type="entry name" value="AcylCoA_DH/oxidase_NM_dom_sf"/>
</dbReference>
<evidence type="ECO:0000259" key="16">
    <source>
        <dbReference type="Pfam" id="PF02771"/>
    </source>
</evidence>
<organism evidence="17 18">
    <name type="scientific">Vitrella brassicaformis (strain CCMP3155)</name>
    <dbReference type="NCBI Taxonomy" id="1169540"/>
    <lineage>
        <taxon>Eukaryota</taxon>
        <taxon>Sar</taxon>
        <taxon>Alveolata</taxon>
        <taxon>Colpodellida</taxon>
        <taxon>Vitrellaceae</taxon>
        <taxon>Vitrella</taxon>
    </lineage>
</organism>
<evidence type="ECO:0000256" key="9">
    <source>
        <dbReference type="ARBA" id="ARBA00037899"/>
    </source>
</evidence>
<dbReference type="GO" id="GO:0005759">
    <property type="term" value="C:mitochondrial matrix"/>
    <property type="evidence" value="ECO:0007669"/>
    <property type="project" value="UniProtKB-SubCell"/>
</dbReference>
<dbReference type="EMBL" id="CDMY01000456">
    <property type="protein sequence ID" value="CEM14594.1"/>
    <property type="molecule type" value="Genomic_DNA"/>
</dbReference>
<dbReference type="Gene3D" id="2.40.110.10">
    <property type="entry name" value="Butyryl-CoA Dehydrogenase, subunit A, domain 2"/>
    <property type="match status" value="1"/>
</dbReference>
<dbReference type="InterPro" id="IPR046373">
    <property type="entry name" value="Acyl-CoA_Oxase/DH_mid-dom_sf"/>
</dbReference>
<protein>
    <recommendedName>
        <fullName evidence="11">glutaryl-CoA dehydrogenase (ETF)</fullName>
        <ecNumber evidence="11">1.3.8.6</ecNumber>
    </recommendedName>
</protein>
<dbReference type="SUPFAM" id="SSF56645">
    <property type="entry name" value="Acyl-CoA dehydrogenase NM domain-like"/>
    <property type="match status" value="1"/>
</dbReference>
<dbReference type="Gene3D" id="1.10.540.10">
    <property type="entry name" value="Acyl-CoA dehydrogenase/oxidase, N-terminal domain"/>
    <property type="match status" value="1"/>
</dbReference>
<dbReference type="InterPro" id="IPR037069">
    <property type="entry name" value="AcylCoA_DH/ox_N_sf"/>
</dbReference>
<dbReference type="VEuPathDB" id="CryptoDB:Vbra_21401"/>
<evidence type="ECO:0000256" key="11">
    <source>
        <dbReference type="ARBA" id="ARBA00039033"/>
    </source>
</evidence>
<dbReference type="GO" id="GO:0004361">
    <property type="term" value="F:glutaryl-CoA dehydrogenase activity"/>
    <property type="evidence" value="ECO:0007669"/>
    <property type="project" value="UniProtKB-EC"/>
</dbReference>
<dbReference type="PANTHER" id="PTHR42807:SF1">
    <property type="entry name" value="GLUTARYL-COA DEHYDROGENASE, MITOCHONDRIAL"/>
    <property type="match status" value="1"/>
</dbReference>
<dbReference type="AlphaFoldDB" id="A0A0G4FM40"/>
<comment type="pathway">
    <text evidence="9">Amino-acid metabolism; lysine degradation.</text>
</comment>
<dbReference type="InterPro" id="IPR052033">
    <property type="entry name" value="Glutaryl-CoA_DH_mitochondrial"/>
</dbReference>
<dbReference type="GO" id="GO:0046949">
    <property type="term" value="P:fatty-acyl-CoA biosynthetic process"/>
    <property type="evidence" value="ECO:0007669"/>
    <property type="project" value="TreeGrafter"/>
</dbReference>
<dbReference type="InParanoid" id="A0A0G4FM40"/>
<evidence type="ECO:0000256" key="7">
    <source>
        <dbReference type="ARBA" id="ARBA00023002"/>
    </source>
</evidence>
<keyword evidence="8" id="KW-0496">Mitochondrion</keyword>
<dbReference type="OMA" id="HMMNLES"/>
<evidence type="ECO:0000313" key="17">
    <source>
        <dbReference type="EMBL" id="CEM14594.1"/>
    </source>
</evidence>
<dbReference type="InterPro" id="IPR013786">
    <property type="entry name" value="AcylCoA_DH/ox_N"/>
</dbReference>
<dbReference type="PROSITE" id="PS00073">
    <property type="entry name" value="ACYL_COA_DH_2"/>
    <property type="match status" value="1"/>
</dbReference>
<sequence length="380" mass="41682">MLMNDQLTEEERLIRDSAQAFCSRQLFPRIKEAFRHETFTKNVFIEMGREGLLGPTLPDYGCAGASSVAYGLIAREIERVDSGYRSMFSVQSSLVMLPIHSYGTDAQKGKYLPALASGELIGAFGLTEPDHGSDPSGMKTKAVKQGSEYVLSGAKTWITNSPVANIFLVWARDQDGVVRGFILERGMDGLSTPSIQGKYSLRASPTGMIIMEDVKVPVDNVLPHTEGLKGALSCLNSARLGIAWGTLGAAEFCVEVARRYLLDREQFGKPLASQQLLQYKLADAVTEITLGLQTVLRASRLKDEGRLHSNAISLIKRNSCCKSLEIARMCRDMLGGNGIVDEYHIIRHLLNLEAVKTYEGTHDIHSLILGKAITGLQAFK</sequence>
<dbReference type="Pfam" id="PF02770">
    <property type="entry name" value="Acyl-CoA_dh_M"/>
    <property type="match status" value="1"/>
</dbReference>
<evidence type="ECO:0000256" key="1">
    <source>
        <dbReference type="ARBA" id="ARBA00001974"/>
    </source>
</evidence>
<gene>
    <name evidence="17" type="ORF">Vbra_21401</name>
</gene>
<dbReference type="CDD" id="cd01151">
    <property type="entry name" value="GCD"/>
    <property type="match status" value="1"/>
</dbReference>
<keyword evidence="6" id="KW-0809">Transit peptide</keyword>
<evidence type="ECO:0000256" key="12">
    <source>
        <dbReference type="ARBA" id="ARBA00049493"/>
    </source>
</evidence>
<dbReference type="InterPro" id="IPR006089">
    <property type="entry name" value="Acyl-CoA_DH_CS"/>
</dbReference>
<evidence type="ECO:0000256" key="4">
    <source>
        <dbReference type="ARBA" id="ARBA00022630"/>
    </source>
</evidence>